<keyword evidence="8" id="KW-1185">Reference proteome</keyword>
<dbReference type="EMBL" id="JACYTP010000007">
    <property type="protein sequence ID" value="MBD8513500.1"/>
    <property type="molecule type" value="Genomic_DNA"/>
</dbReference>
<keyword evidence="4 5" id="KW-0472">Membrane</keyword>
<protein>
    <submittedName>
        <fullName evidence="7">Multidrug effflux MFS transporter</fullName>
    </submittedName>
</protein>
<feature type="transmembrane region" description="Helical" evidence="5">
    <location>
        <begin position="105"/>
        <end position="122"/>
    </location>
</feature>
<feature type="transmembrane region" description="Helical" evidence="5">
    <location>
        <begin position="249"/>
        <end position="267"/>
    </location>
</feature>
<dbReference type="CDD" id="cd17320">
    <property type="entry name" value="MFS_MdfA_MDR_like"/>
    <property type="match status" value="1"/>
</dbReference>
<evidence type="ECO:0000256" key="5">
    <source>
        <dbReference type="SAM" id="Phobius"/>
    </source>
</evidence>
<comment type="caution">
    <text evidence="7">The sequence shown here is derived from an EMBL/GenBank/DDBJ whole genome shotgun (WGS) entry which is preliminary data.</text>
</comment>
<dbReference type="InterPro" id="IPR011701">
    <property type="entry name" value="MFS"/>
</dbReference>
<keyword evidence="2 5" id="KW-0812">Transmembrane</keyword>
<dbReference type="InterPro" id="IPR001958">
    <property type="entry name" value="Tet-R_TetA/multi-R_MdtG-like"/>
</dbReference>
<gene>
    <name evidence="7" type="ORF">IFO68_12540</name>
</gene>
<evidence type="ECO:0000313" key="7">
    <source>
        <dbReference type="EMBL" id="MBD8513500.1"/>
    </source>
</evidence>
<comment type="subcellular location">
    <subcellularLocation>
        <location evidence="1">Membrane</location>
        <topology evidence="1">Multi-pass membrane protein</topology>
    </subcellularLocation>
</comment>
<dbReference type="Pfam" id="PF07690">
    <property type="entry name" value="MFS_1"/>
    <property type="match status" value="1"/>
</dbReference>
<name>A0ABR9BPG4_9GAMM</name>
<dbReference type="SUPFAM" id="SSF103473">
    <property type="entry name" value="MFS general substrate transporter"/>
    <property type="match status" value="1"/>
</dbReference>
<evidence type="ECO:0000259" key="6">
    <source>
        <dbReference type="PROSITE" id="PS50850"/>
    </source>
</evidence>
<dbReference type="RefSeq" id="WP_192016299.1">
    <property type="nucleotide sequence ID" value="NZ_JACYTP010000007.1"/>
</dbReference>
<feature type="transmembrane region" description="Helical" evidence="5">
    <location>
        <begin position="45"/>
        <end position="63"/>
    </location>
</feature>
<reference evidence="7 8" key="1">
    <citation type="submission" date="2020-09" db="EMBL/GenBank/DDBJ databases">
        <title>Photobacterium sp. CAU 1568 isolated from sand of Sido Beach.</title>
        <authorList>
            <person name="Kim W."/>
        </authorList>
    </citation>
    <scope>NUCLEOTIDE SEQUENCE [LARGE SCALE GENOMIC DNA]</scope>
    <source>
        <strain evidence="7 8">CAU 1568</strain>
    </source>
</reference>
<feature type="transmembrane region" description="Helical" evidence="5">
    <location>
        <begin position="363"/>
        <end position="382"/>
    </location>
</feature>
<proteinExistence type="predicted"/>
<dbReference type="InterPro" id="IPR020846">
    <property type="entry name" value="MFS_dom"/>
</dbReference>
<evidence type="ECO:0000313" key="8">
    <source>
        <dbReference type="Proteomes" id="UP000649768"/>
    </source>
</evidence>
<dbReference type="PANTHER" id="PTHR23502:SF75">
    <property type="entry name" value="MULTIDRUG RESISTANCE PROTEIN D"/>
    <property type="match status" value="1"/>
</dbReference>
<evidence type="ECO:0000256" key="3">
    <source>
        <dbReference type="ARBA" id="ARBA00022989"/>
    </source>
</evidence>
<keyword evidence="3 5" id="KW-1133">Transmembrane helix</keyword>
<feature type="transmembrane region" description="Helical" evidence="5">
    <location>
        <begin position="162"/>
        <end position="184"/>
    </location>
</feature>
<evidence type="ECO:0000256" key="2">
    <source>
        <dbReference type="ARBA" id="ARBA00022692"/>
    </source>
</evidence>
<sequence>MSAAFSWRPILLACLTISIGQFGMGLVFPSLPWIAKDFGISIDQAQLLISVYLLGFGPSQFIYGPISDALGRRRVLLAGILLAVAGLILVILASDSFYGLVAGRLMQGLGAGCCAVLARASTRDSYTGEQLPQALSYLTMVASFTPIFAPVIGGFINHHFGWLSVFIVLASYITLVWFALCLMFKETMHDKQAVPSVKKIVTDYRSLLSSRYFLSFASIGWLNFSLVVTTISLMPFIMQVQIGMTSDEYALWALLPTAGLFAGGFLVSWLRPKIGTKRMLYLAPAVHLIAAAWLILTPLTPLMMMLGQFLMVFGNGIAMPCAQSQVMLPYRKQAGTVAALSGGGQMLLSALVSMALIKLGIQQAWQLGCVIGIFALIVTLNIRSGFRTPLPDSQ</sequence>
<evidence type="ECO:0000256" key="1">
    <source>
        <dbReference type="ARBA" id="ARBA00004141"/>
    </source>
</evidence>
<feature type="transmembrane region" description="Helical" evidence="5">
    <location>
        <begin position="212"/>
        <end position="237"/>
    </location>
</feature>
<feature type="transmembrane region" description="Helical" evidence="5">
    <location>
        <begin position="279"/>
        <end position="296"/>
    </location>
</feature>
<dbReference type="PANTHER" id="PTHR23502">
    <property type="entry name" value="MAJOR FACILITATOR SUPERFAMILY"/>
    <property type="match status" value="1"/>
</dbReference>
<feature type="transmembrane region" description="Helical" evidence="5">
    <location>
        <begin position="334"/>
        <end position="357"/>
    </location>
</feature>
<dbReference type="Gene3D" id="1.20.1720.10">
    <property type="entry name" value="Multidrug resistance protein D"/>
    <property type="match status" value="1"/>
</dbReference>
<dbReference type="Proteomes" id="UP000649768">
    <property type="component" value="Unassembled WGS sequence"/>
</dbReference>
<accession>A0ABR9BPG4</accession>
<organism evidence="7 8">
    <name type="scientific">Photobacterium arenosum</name>
    <dbReference type="NCBI Taxonomy" id="2774143"/>
    <lineage>
        <taxon>Bacteria</taxon>
        <taxon>Pseudomonadati</taxon>
        <taxon>Pseudomonadota</taxon>
        <taxon>Gammaproteobacteria</taxon>
        <taxon>Vibrionales</taxon>
        <taxon>Vibrionaceae</taxon>
        <taxon>Photobacterium</taxon>
    </lineage>
</organism>
<feature type="transmembrane region" description="Helical" evidence="5">
    <location>
        <begin position="75"/>
        <end position="93"/>
    </location>
</feature>
<dbReference type="InterPro" id="IPR036259">
    <property type="entry name" value="MFS_trans_sf"/>
</dbReference>
<dbReference type="PRINTS" id="PR01035">
    <property type="entry name" value="TCRTETA"/>
</dbReference>
<evidence type="ECO:0000256" key="4">
    <source>
        <dbReference type="ARBA" id="ARBA00023136"/>
    </source>
</evidence>
<feature type="domain" description="Major facilitator superfamily (MFS) profile" evidence="6">
    <location>
        <begin position="9"/>
        <end position="387"/>
    </location>
</feature>
<dbReference type="PROSITE" id="PS50850">
    <property type="entry name" value="MFS"/>
    <property type="match status" value="1"/>
</dbReference>
<feature type="transmembrane region" description="Helical" evidence="5">
    <location>
        <begin position="134"/>
        <end position="156"/>
    </location>
</feature>